<reference evidence="5" key="1">
    <citation type="submission" date="2020-10" db="EMBL/GenBank/DDBJ databases">
        <title>Chromosome-scale genome assembly of the Allis shad, Alosa alosa.</title>
        <authorList>
            <person name="Margot Z."/>
            <person name="Christophe K."/>
            <person name="Cabau C."/>
            <person name="Louis A."/>
            <person name="Berthelot C."/>
            <person name="Parey E."/>
            <person name="Roest Crollius H."/>
            <person name="Montfort J."/>
            <person name="Robinson-Rechavi M."/>
            <person name="Bucao C."/>
            <person name="Bouchez O."/>
            <person name="Gislard M."/>
            <person name="Lluch J."/>
            <person name="Milhes M."/>
            <person name="Lampietro C."/>
            <person name="Lopez Roques C."/>
            <person name="Donnadieu C."/>
            <person name="Braasch I."/>
            <person name="Desvignes T."/>
            <person name="Postlethwait J."/>
            <person name="Bobe J."/>
            <person name="Guiguen Y."/>
        </authorList>
    </citation>
    <scope>NUCLEOTIDE SEQUENCE</scope>
    <source>
        <strain evidence="5">M-15738</strain>
        <tissue evidence="5">Blood</tissue>
    </source>
</reference>
<evidence type="ECO:0000313" key="5">
    <source>
        <dbReference type="EMBL" id="KAG5280559.1"/>
    </source>
</evidence>
<dbReference type="PANTHER" id="PTHR22803">
    <property type="entry name" value="MANNOSE, PHOSPHOLIPASE, LECTIN RECEPTOR RELATED"/>
    <property type="match status" value="1"/>
</dbReference>
<dbReference type="InterPro" id="IPR050111">
    <property type="entry name" value="C-type_lectin/snaclec_domain"/>
</dbReference>
<keyword evidence="2" id="KW-1015">Disulfide bond</keyword>
<accession>A0AAV6H0J4</accession>
<name>A0AAV6H0J4_9TELE</name>
<dbReference type="InterPro" id="IPR018378">
    <property type="entry name" value="C-type_lectin_CS"/>
</dbReference>
<keyword evidence="3" id="KW-0472">Membrane</keyword>
<feature type="domain" description="C-type lectin" evidence="4">
    <location>
        <begin position="117"/>
        <end position="240"/>
    </location>
</feature>
<dbReference type="SMART" id="SM00034">
    <property type="entry name" value="CLECT"/>
    <property type="match status" value="1"/>
</dbReference>
<keyword evidence="6" id="KW-1185">Reference proteome</keyword>
<keyword evidence="3" id="KW-1133">Transmembrane helix</keyword>
<organism evidence="5 6">
    <name type="scientific">Alosa alosa</name>
    <name type="common">allis shad</name>
    <dbReference type="NCBI Taxonomy" id="278164"/>
    <lineage>
        <taxon>Eukaryota</taxon>
        <taxon>Metazoa</taxon>
        <taxon>Chordata</taxon>
        <taxon>Craniata</taxon>
        <taxon>Vertebrata</taxon>
        <taxon>Euteleostomi</taxon>
        <taxon>Actinopterygii</taxon>
        <taxon>Neopterygii</taxon>
        <taxon>Teleostei</taxon>
        <taxon>Clupei</taxon>
        <taxon>Clupeiformes</taxon>
        <taxon>Clupeoidei</taxon>
        <taxon>Clupeidae</taxon>
        <taxon>Alosa</taxon>
    </lineage>
</organism>
<dbReference type="InterPro" id="IPR033989">
    <property type="entry name" value="CD209-like_CTLD"/>
</dbReference>
<dbReference type="AlphaFoldDB" id="A0AAV6H0J4"/>
<keyword evidence="3" id="KW-0812">Transmembrane</keyword>
<dbReference type="InterPro" id="IPR001304">
    <property type="entry name" value="C-type_lectin-like"/>
</dbReference>
<dbReference type="GO" id="GO:0030246">
    <property type="term" value="F:carbohydrate binding"/>
    <property type="evidence" value="ECO:0007669"/>
    <property type="project" value="UniProtKB-KW"/>
</dbReference>
<dbReference type="InterPro" id="IPR016187">
    <property type="entry name" value="CTDL_fold"/>
</dbReference>
<proteinExistence type="predicted"/>
<dbReference type="EMBL" id="JADWDJ010000005">
    <property type="protein sequence ID" value="KAG5280559.1"/>
    <property type="molecule type" value="Genomic_DNA"/>
</dbReference>
<dbReference type="InterPro" id="IPR016186">
    <property type="entry name" value="C-type_lectin-like/link_sf"/>
</dbReference>
<dbReference type="Pfam" id="PF00059">
    <property type="entry name" value="Lectin_C"/>
    <property type="match status" value="1"/>
</dbReference>
<dbReference type="PROSITE" id="PS50041">
    <property type="entry name" value="C_TYPE_LECTIN_2"/>
    <property type="match status" value="1"/>
</dbReference>
<dbReference type="Proteomes" id="UP000823561">
    <property type="component" value="Chromosome 5"/>
</dbReference>
<evidence type="ECO:0000313" key="6">
    <source>
        <dbReference type="Proteomes" id="UP000823561"/>
    </source>
</evidence>
<keyword evidence="1" id="KW-0430">Lectin</keyword>
<gene>
    <name evidence="5" type="ORF">AALO_G00061500</name>
</gene>
<sequence>MQVKKGVMESINYDRFSSSDTENLHHNPKLVPLKGRQNRVAYVLYGLLILLLLILVMVTGIKFSQLSQGIEEIKIYLTAASSHSSPFPAKSPQHGEVDLGPQFVEVQGDCHSDWLYFEKHCYYLSTEKTNWHSAEQRCIEQQGHLFVPNSMMEMEYMSMVAVEKHMYWIGLVEYGHEGNWTLVDGTDFKSTPKFWDHGQPDDWHVRVNGEDCGQLHPDIQIGLRRWNDADCTLNYYYICEANV</sequence>
<protein>
    <recommendedName>
        <fullName evidence="4">C-type lectin domain-containing protein</fullName>
    </recommendedName>
</protein>
<dbReference type="SUPFAM" id="SSF56436">
    <property type="entry name" value="C-type lectin-like"/>
    <property type="match status" value="1"/>
</dbReference>
<dbReference type="CDD" id="cd03590">
    <property type="entry name" value="CLECT_DC-SIGN_like"/>
    <property type="match status" value="1"/>
</dbReference>
<feature type="transmembrane region" description="Helical" evidence="3">
    <location>
        <begin position="42"/>
        <end position="61"/>
    </location>
</feature>
<comment type="caution">
    <text evidence="5">The sequence shown here is derived from an EMBL/GenBank/DDBJ whole genome shotgun (WGS) entry which is preliminary data.</text>
</comment>
<evidence type="ECO:0000256" key="1">
    <source>
        <dbReference type="ARBA" id="ARBA00022734"/>
    </source>
</evidence>
<evidence type="ECO:0000259" key="4">
    <source>
        <dbReference type="PROSITE" id="PS50041"/>
    </source>
</evidence>
<evidence type="ECO:0000256" key="3">
    <source>
        <dbReference type="SAM" id="Phobius"/>
    </source>
</evidence>
<evidence type="ECO:0000256" key="2">
    <source>
        <dbReference type="ARBA" id="ARBA00023157"/>
    </source>
</evidence>
<dbReference type="PROSITE" id="PS00615">
    <property type="entry name" value="C_TYPE_LECTIN_1"/>
    <property type="match status" value="1"/>
</dbReference>
<dbReference type="Gene3D" id="3.10.100.10">
    <property type="entry name" value="Mannose-Binding Protein A, subunit A"/>
    <property type="match status" value="1"/>
</dbReference>